<protein>
    <submittedName>
        <fullName evidence="1">Uncharacterized protein</fullName>
    </submittedName>
</protein>
<gene>
    <name evidence="1" type="ORF">METZ01_LOCUS288077</name>
</gene>
<dbReference type="EMBL" id="UINC01086604">
    <property type="protein sequence ID" value="SVC35223.1"/>
    <property type="molecule type" value="Genomic_DNA"/>
</dbReference>
<accession>A0A382LGB2</accession>
<feature type="non-terminal residue" evidence="1">
    <location>
        <position position="89"/>
    </location>
</feature>
<name>A0A382LGB2_9ZZZZ</name>
<reference evidence="1" key="1">
    <citation type="submission" date="2018-05" db="EMBL/GenBank/DDBJ databases">
        <authorList>
            <person name="Lanie J.A."/>
            <person name="Ng W.-L."/>
            <person name="Kazmierczak K.M."/>
            <person name="Andrzejewski T.M."/>
            <person name="Davidsen T.M."/>
            <person name="Wayne K.J."/>
            <person name="Tettelin H."/>
            <person name="Glass J.I."/>
            <person name="Rusch D."/>
            <person name="Podicherti R."/>
            <person name="Tsui H.-C.T."/>
            <person name="Winkler M.E."/>
        </authorList>
    </citation>
    <scope>NUCLEOTIDE SEQUENCE</scope>
</reference>
<organism evidence="1">
    <name type="scientific">marine metagenome</name>
    <dbReference type="NCBI Taxonomy" id="408172"/>
    <lineage>
        <taxon>unclassified sequences</taxon>
        <taxon>metagenomes</taxon>
        <taxon>ecological metagenomes</taxon>
    </lineage>
</organism>
<sequence>MLSIDDLEQRVTDLLLEAIELMQDDRFAASMLHCRMAMEEILHQIHFEIHGERRTEYISNSKWMYSFKEYLGKEKGKWTEWKLFHAVNI</sequence>
<dbReference type="AlphaFoldDB" id="A0A382LGB2"/>
<proteinExistence type="predicted"/>
<evidence type="ECO:0000313" key="1">
    <source>
        <dbReference type="EMBL" id="SVC35223.1"/>
    </source>
</evidence>